<comment type="subcellular location">
    <subcellularLocation>
        <location evidence="1">Membrane</location>
        <topology evidence="1">Single-pass membrane protein</topology>
    </subcellularLocation>
</comment>
<evidence type="ECO:0000256" key="4">
    <source>
        <dbReference type="ARBA" id="ARBA00022989"/>
    </source>
</evidence>
<dbReference type="OrthoDB" id="29460at2759"/>
<gene>
    <name evidence="6" type="ORF">CTOB1V02_LOCUS3505</name>
</gene>
<evidence type="ECO:0000256" key="2">
    <source>
        <dbReference type="ARBA" id="ARBA00022692"/>
    </source>
</evidence>
<evidence type="ECO:0000256" key="1">
    <source>
        <dbReference type="ARBA" id="ARBA00004167"/>
    </source>
</evidence>
<evidence type="ECO:0000313" key="6">
    <source>
        <dbReference type="EMBL" id="CAD7225567.1"/>
    </source>
</evidence>
<dbReference type="PANTHER" id="PTHR15071">
    <property type="entry name" value="MANNOSE-6-PHOSPHATE RECEPTOR FAMILY MEMBER"/>
    <property type="match status" value="1"/>
</dbReference>
<sequence length="293" mass="31489">MGSPCDIVPPPCVKSGPCSCKFKNGSSIDLSPLSKPEVLSRFNITYENSTYFFSPCVALHLGNDSRPESCGGGVARMVLTSPSACVTDASPSDPSSSGLSTGSILLLICLGGILFYLIGGMAYMNLVRGAEGVDMIPHYAFWKEFPLLVRDIYENLSGPWPSEQGDSPLQPAGPSLLGRILQHLKAHVERLKSQINEHLSLLSPAEEQRAVVACLFGVEQRETASLVAGSRFRSTEFPVSMELGVLRLPGAIGAFDLELVQESKEALAVMGLLHLGHVESTRVQSSMQALQKR</sequence>
<accession>A0A7R8ZJ08</accession>
<protein>
    <submittedName>
        <fullName evidence="6">Uncharacterized protein</fullName>
    </submittedName>
</protein>
<organism evidence="6">
    <name type="scientific">Cyprideis torosa</name>
    <dbReference type="NCBI Taxonomy" id="163714"/>
    <lineage>
        <taxon>Eukaryota</taxon>
        <taxon>Metazoa</taxon>
        <taxon>Ecdysozoa</taxon>
        <taxon>Arthropoda</taxon>
        <taxon>Crustacea</taxon>
        <taxon>Oligostraca</taxon>
        <taxon>Ostracoda</taxon>
        <taxon>Podocopa</taxon>
        <taxon>Podocopida</taxon>
        <taxon>Cytherocopina</taxon>
        <taxon>Cytheroidea</taxon>
        <taxon>Cytherideidae</taxon>
        <taxon>Cyprideis</taxon>
    </lineage>
</organism>
<dbReference type="InterPro" id="IPR018939">
    <property type="entry name" value="Autophagy-rel_prot_27"/>
</dbReference>
<dbReference type="AlphaFoldDB" id="A0A7R8ZJ08"/>
<keyword evidence="2" id="KW-0812">Transmembrane</keyword>
<evidence type="ECO:0000256" key="5">
    <source>
        <dbReference type="ARBA" id="ARBA00023136"/>
    </source>
</evidence>
<dbReference type="GO" id="GO:0005802">
    <property type="term" value="C:trans-Golgi network"/>
    <property type="evidence" value="ECO:0007669"/>
    <property type="project" value="TreeGrafter"/>
</dbReference>
<reference evidence="6" key="1">
    <citation type="submission" date="2020-11" db="EMBL/GenBank/DDBJ databases">
        <authorList>
            <person name="Tran Van P."/>
        </authorList>
    </citation>
    <scope>NUCLEOTIDE SEQUENCE</scope>
</reference>
<evidence type="ECO:0000256" key="3">
    <source>
        <dbReference type="ARBA" id="ARBA00022729"/>
    </source>
</evidence>
<dbReference type="EMBL" id="OB660603">
    <property type="protein sequence ID" value="CAD7225567.1"/>
    <property type="molecule type" value="Genomic_DNA"/>
</dbReference>
<dbReference type="PANTHER" id="PTHR15071:SF0">
    <property type="entry name" value="MANNOSE 6-PHOSPHATE RECEPTOR-LIKE PROTEIN 1"/>
    <property type="match status" value="1"/>
</dbReference>
<keyword evidence="5" id="KW-0472">Membrane</keyword>
<dbReference type="GO" id="GO:0000139">
    <property type="term" value="C:Golgi membrane"/>
    <property type="evidence" value="ECO:0007669"/>
    <property type="project" value="UniProtKB-SubCell"/>
</dbReference>
<dbReference type="Pfam" id="PF09451">
    <property type="entry name" value="ATG27"/>
    <property type="match status" value="1"/>
</dbReference>
<name>A0A7R8ZJ08_9CRUS</name>
<proteinExistence type="predicted"/>
<keyword evidence="3" id="KW-0732">Signal</keyword>
<keyword evidence="4" id="KW-1133">Transmembrane helix</keyword>